<evidence type="ECO:0000313" key="6">
    <source>
        <dbReference type="Proteomes" id="UP001183582"/>
    </source>
</evidence>
<dbReference type="AlphaFoldDB" id="A0AAJ2HLX3"/>
<reference evidence="5 6" key="1">
    <citation type="submission" date="2021-06" db="EMBL/GenBank/DDBJ databases">
        <title>Genome-based taxonomic framework of Microbacterium strains isolated from marine environment, the description of four new species and reclassification of four preexisting species.</title>
        <authorList>
            <person name="Lee S.D."/>
            <person name="Kim S.-M."/>
            <person name="Byeon Y.-S."/>
            <person name="Yang H.L."/>
            <person name="Kim I.S."/>
        </authorList>
    </citation>
    <scope>NUCLEOTIDE SEQUENCE [LARGE SCALE GENOMIC DNA]</scope>
    <source>
        <strain evidence="5 6">KACC 20514</strain>
    </source>
</reference>
<gene>
    <name evidence="5" type="ORF">KZC50_15385</name>
</gene>
<sequence length="298" mass="31721">MTDVLILSMPQWQGGDIAGYHAGGLELRRIARDLAGLQVRDLPVAPPPLHADGLLGSDTQDGISSRSRVVAQLGAALTALTAAAPERTLMLGGDCATSLAPIAHHVASDEELGLVWIDAHPDMWDGAYQPHANAMAAAAVTGTDTTGLHYRLPATVDLNRVVWVGTRAELLPDTLEIDHIWRNRVAATLAIEGPAAVVRRLQRKRISRIAIHIDLDVLDATEFTDVAVPENGVGLTWVGLTNLVRALAEEFEVVHGTVAECVVSADSGLSEAAIAAIAQLIRDLHAYLGRKPVASRRD</sequence>
<dbReference type="GO" id="GO:0005829">
    <property type="term" value="C:cytosol"/>
    <property type="evidence" value="ECO:0007669"/>
    <property type="project" value="TreeGrafter"/>
</dbReference>
<dbReference type="InterPro" id="IPR006035">
    <property type="entry name" value="Ureohydrolase"/>
</dbReference>
<evidence type="ECO:0000256" key="2">
    <source>
        <dbReference type="ARBA" id="ARBA00022801"/>
    </source>
</evidence>
<keyword evidence="3" id="KW-0464">Manganese</keyword>
<evidence type="ECO:0000256" key="3">
    <source>
        <dbReference type="ARBA" id="ARBA00023211"/>
    </source>
</evidence>
<dbReference type="GO" id="GO:0030145">
    <property type="term" value="F:manganese ion binding"/>
    <property type="evidence" value="ECO:0007669"/>
    <property type="project" value="TreeGrafter"/>
</dbReference>
<dbReference type="PROSITE" id="PS51409">
    <property type="entry name" value="ARGINASE_2"/>
    <property type="match status" value="1"/>
</dbReference>
<keyword evidence="1" id="KW-0479">Metal-binding</keyword>
<dbReference type="SUPFAM" id="SSF52768">
    <property type="entry name" value="Arginase/deacetylase"/>
    <property type="match status" value="1"/>
</dbReference>
<dbReference type="Gene3D" id="3.40.800.10">
    <property type="entry name" value="Ureohydrolase domain"/>
    <property type="match status" value="1"/>
</dbReference>
<dbReference type="GeneID" id="301459643"/>
<dbReference type="PANTHER" id="PTHR43782:SF3">
    <property type="entry name" value="ARGINASE"/>
    <property type="match status" value="1"/>
</dbReference>
<evidence type="ECO:0000256" key="1">
    <source>
        <dbReference type="ARBA" id="ARBA00022723"/>
    </source>
</evidence>
<organism evidence="5 6">
    <name type="scientific">Microbacterium aurantiacum</name>
    <dbReference type="NCBI Taxonomy" id="162393"/>
    <lineage>
        <taxon>Bacteria</taxon>
        <taxon>Bacillati</taxon>
        <taxon>Actinomycetota</taxon>
        <taxon>Actinomycetes</taxon>
        <taxon>Micrococcales</taxon>
        <taxon>Microbacteriaceae</taxon>
        <taxon>Microbacterium</taxon>
    </lineage>
</organism>
<keyword evidence="2" id="KW-0378">Hydrolase</keyword>
<name>A0AAJ2HLX3_9MICO</name>
<dbReference type="GO" id="GO:0004053">
    <property type="term" value="F:arginase activity"/>
    <property type="evidence" value="ECO:0007669"/>
    <property type="project" value="TreeGrafter"/>
</dbReference>
<proteinExistence type="inferred from homology"/>
<dbReference type="EMBL" id="JAHWXH010000005">
    <property type="protein sequence ID" value="MDS0246980.1"/>
    <property type="molecule type" value="Genomic_DNA"/>
</dbReference>
<dbReference type="Proteomes" id="UP001183582">
    <property type="component" value="Unassembled WGS sequence"/>
</dbReference>
<dbReference type="RefSeq" id="WP_310892256.1">
    <property type="nucleotide sequence ID" value="NZ_BAAAGR010000008.1"/>
</dbReference>
<evidence type="ECO:0000313" key="5">
    <source>
        <dbReference type="EMBL" id="MDS0246980.1"/>
    </source>
</evidence>
<comment type="caution">
    <text evidence="5">The sequence shown here is derived from an EMBL/GenBank/DDBJ whole genome shotgun (WGS) entry which is preliminary data.</text>
</comment>
<protein>
    <submittedName>
        <fullName evidence="5">Arginase family protein</fullName>
    </submittedName>
</protein>
<dbReference type="InterPro" id="IPR023696">
    <property type="entry name" value="Ureohydrolase_dom_sf"/>
</dbReference>
<evidence type="ECO:0000256" key="4">
    <source>
        <dbReference type="PROSITE-ProRule" id="PRU00742"/>
    </source>
</evidence>
<dbReference type="Pfam" id="PF00491">
    <property type="entry name" value="Arginase"/>
    <property type="match status" value="1"/>
</dbReference>
<comment type="similarity">
    <text evidence="4">Belongs to the arginase family.</text>
</comment>
<accession>A0AAJ2HLX3</accession>
<dbReference type="PANTHER" id="PTHR43782">
    <property type="entry name" value="ARGINASE"/>
    <property type="match status" value="1"/>
</dbReference>
<dbReference type="CDD" id="cd09999">
    <property type="entry name" value="Arginase-like_1"/>
    <property type="match status" value="1"/>
</dbReference>